<dbReference type="AlphaFoldDB" id="A0A0D1XFD7"/>
<dbReference type="EMBL" id="KN847559">
    <property type="protein sequence ID" value="KIW00921.1"/>
    <property type="molecule type" value="Genomic_DNA"/>
</dbReference>
<evidence type="ECO:0000256" key="1">
    <source>
        <dbReference type="ARBA" id="ARBA00000707"/>
    </source>
</evidence>
<dbReference type="PANTHER" id="PTHR13312:SF0">
    <property type="entry name" value="UBIQUITIN THIOESTERASE OTU1"/>
    <property type="match status" value="1"/>
</dbReference>
<keyword evidence="5 9" id="KW-0833">Ubl conjugation pathway</keyword>
<dbReference type="PANTHER" id="PTHR13312">
    <property type="entry name" value="HIV-INDUCED PROTEIN-7-LIKE PROTEASE"/>
    <property type="match status" value="1"/>
</dbReference>
<evidence type="ECO:0000256" key="8">
    <source>
        <dbReference type="ARBA" id="ARBA00022833"/>
    </source>
</evidence>
<dbReference type="InterPro" id="IPR038765">
    <property type="entry name" value="Papain-like_cys_pep_sf"/>
</dbReference>
<evidence type="ECO:0000256" key="6">
    <source>
        <dbReference type="ARBA" id="ARBA00022801"/>
    </source>
</evidence>
<proteinExistence type="predicted"/>
<keyword evidence="9" id="KW-0963">Cytoplasm</keyword>
<evidence type="ECO:0000256" key="7">
    <source>
        <dbReference type="ARBA" id="ARBA00022807"/>
    </source>
</evidence>
<feature type="compositionally biased region" description="Polar residues" evidence="10">
    <location>
        <begin position="85"/>
        <end position="104"/>
    </location>
</feature>
<dbReference type="InterPro" id="IPR048857">
    <property type="entry name" value="OTU1_Ubl"/>
</dbReference>
<organism evidence="12 13">
    <name type="scientific">Verruconis gallopava</name>
    <dbReference type="NCBI Taxonomy" id="253628"/>
    <lineage>
        <taxon>Eukaryota</taxon>
        <taxon>Fungi</taxon>
        <taxon>Dikarya</taxon>
        <taxon>Ascomycota</taxon>
        <taxon>Pezizomycotina</taxon>
        <taxon>Dothideomycetes</taxon>
        <taxon>Pleosporomycetidae</taxon>
        <taxon>Venturiales</taxon>
        <taxon>Sympoventuriaceae</taxon>
        <taxon>Verruconis</taxon>
    </lineage>
</organism>
<dbReference type="InterPro" id="IPR003323">
    <property type="entry name" value="OTU_dom"/>
</dbReference>
<comment type="subcellular location">
    <subcellularLocation>
        <location evidence="9">Cytoplasm</location>
    </subcellularLocation>
</comment>
<accession>A0A0D1XFD7</accession>
<dbReference type="OrthoDB" id="65596at2759"/>
<comment type="catalytic activity">
    <reaction evidence="1 9">
        <text>Thiol-dependent hydrolysis of ester, thioester, amide, peptide and isopeptide bonds formed by the C-terminal Gly of ubiquitin (a 76-residue protein attached to proteins as an intracellular targeting signal).</text>
        <dbReference type="EC" id="3.4.19.12"/>
    </reaction>
</comment>
<feature type="domain" description="OTU" evidence="11">
    <location>
        <begin position="147"/>
        <end position="268"/>
    </location>
</feature>
<evidence type="ECO:0000313" key="13">
    <source>
        <dbReference type="Proteomes" id="UP000053259"/>
    </source>
</evidence>
<evidence type="ECO:0000313" key="12">
    <source>
        <dbReference type="EMBL" id="KIW00921.1"/>
    </source>
</evidence>
<dbReference type="GO" id="GO:0004843">
    <property type="term" value="F:cysteine-type deubiquitinase activity"/>
    <property type="evidence" value="ECO:0007669"/>
    <property type="project" value="UniProtKB-UniRule"/>
</dbReference>
<dbReference type="PROSITE" id="PS50802">
    <property type="entry name" value="OTU"/>
    <property type="match status" value="1"/>
</dbReference>
<dbReference type="Pfam" id="PF21403">
    <property type="entry name" value="OTU1_UBXL"/>
    <property type="match status" value="1"/>
</dbReference>
<dbReference type="Gene3D" id="3.10.20.90">
    <property type="entry name" value="Phosphatidylinositol 3-kinase Catalytic Subunit, Chain A, domain 1"/>
    <property type="match status" value="1"/>
</dbReference>
<dbReference type="GO" id="GO:0030968">
    <property type="term" value="P:endoplasmic reticulum unfolded protein response"/>
    <property type="evidence" value="ECO:0007669"/>
    <property type="project" value="TreeGrafter"/>
</dbReference>
<reference evidence="12 13" key="1">
    <citation type="submission" date="2015-01" db="EMBL/GenBank/DDBJ databases">
        <title>The Genome Sequence of Ochroconis gallopava CBS43764.</title>
        <authorList>
            <consortium name="The Broad Institute Genomics Platform"/>
            <person name="Cuomo C."/>
            <person name="de Hoog S."/>
            <person name="Gorbushina A."/>
            <person name="Stielow B."/>
            <person name="Teixiera M."/>
            <person name="Abouelleil A."/>
            <person name="Chapman S.B."/>
            <person name="Priest M."/>
            <person name="Young S.K."/>
            <person name="Wortman J."/>
            <person name="Nusbaum C."/>
            <person name="Birren B."/>
        </authorList>
    </citation>
    <scope>NUCLEOTIDE SEQUENCE [LARGE SCALE GENOMIC DNA]</scope>
    <source>
        <strain evidence="12 13">CBS 43764</strain>
    </source>
</reference>
<dbReference type="InParanoid" id="A0A0D1XFD7"/>
<evidence type="ECO:0000259" key="11">
    <source>
        <dbReference type="PROSITE" id="PS50802"/>
    </source>
</evidence>
<dbReference type="SUPFAM" id="SSF54001">
    <property type="entry name" value="Cysteine proteinases"/>
    <property type="match status" value="1"/>
</dbReference>
<keyword evidence="3" id="KW-0479">Metal-binding</keyword>
<dbReference type="GO" id="GO:0005829">
    <property type="term" value="C:cytosol"/>
    <property type="evidence" value="ECO:0007669"/>
    <property type="project" value="TreeGrafter"/>
</dbReference>
<evidence type="ECO:0000256" key="10">
    <source>
        <dbReference type="SAM" id="MobiDB-lite"/>
    </source>
</evidence>
<evidence type="ECO:0000256" key="3">
    <source>
        <dbReference type="ARBA" id="ARBA00022723"/>
    </source>
</evidence>
<dbReference type="InterPro" id="IPR057766">
    <property type="entry name" value="Znf-C2H2_OTU1-like_C"/>
</dbReference>
<comment type="function">
    <text evidence="9">Hydrolase that can remove conjugated ubiquitin from proteins and may therefore play an important regulatory role at the level of protein turnover by preventing degradation.</text>
</comment>
<keyword evidence="4" id="KW-0863">Zinc-finger</keyword>
<dbReference type="GO" id="GO:0036503">
    <property type="term" value="P:ERAD pathway"/>
    <property type="evidence" value="ECO:0007669"/>
    <property type="project" value="TreeGrafter"/>
</dbReference>
<dbReference type="GO" id="GO:0005634">
    <property type="term" value="C:nucleus"/>
    <property type="evidence" value="ECO:0007669"/>
    <property type="project" value="TreeGrafter"/>
</dbReference>
<dbReference type="GO" id="GO:0016579">
    <property type="term" value="P:protein deubiquitination"/>
    <property type="evidence" value="ECO:0007669"/>
    <property type="project" value="TreeGrafter"/>
</dbReference>
<dbReference type="HOGENOM" id="CLU_049327_0_0_1"/>
<evidence type="ECO:0000256" key="4">
    <source>
        <dbReference type="ARBA" id="ARBA00022771"/>
    </source>
</evidence>
<dbReference type="Gene3D" id="3.90.70.80">
    <property type="match status" value="1"/>
</dbReference>
<evidence type="ECO:0000256" key="5">
    <source>
        <dbReference type="ARBA" id="ARBA00022786"/>
    </source>
</evidence>
<dbReference type="FunCoup" id="A0A0D1XFD7">
    <property type="interactions" value="680"/>
</dbReference>
<dbReference type="STRING" id="253628.A0A0D1XFD7"/>
<feature type="region of interest" description="Disordered" evidence="10">
    <location>
        <begin position="71"/>
        <end position="139"/>
    </location>
</feature>
<sequence length="345" mass="37649">MTIRIGVRGAFGQSTINLADEATVADLTSKIRELSSLSAFTLKAGFPPKLLDLDKFDSSVKLSDTGFNLNGERVQVEERNKEQKTSPSVHGYTSASAPPTSVARNSDERTSAAKLVSQPEQPLPLKKKPNKFEEDPPAVELSDGSYLVHRVMPDDNSCLFRALGKCLLGSDVDGMVELRSMVAQGVQADTDRFNAIVLEKEPDDYCRWIQNPNSWGGATEIIIIAETFGIEVCAVNLEDCSIQRFNEGQAQRVFLVYSGIHWDALAANAMGKWGPPEIDVTQFDALDIEIEQKAIEIGRRLSEAGYYTNTTSFAIKCNICGWVGKGEKGAIAHANSTGHQDFGEA</sequence>
<dbReference type="Proteomes" id="UP000053259">
    <property type="component" value="Unassembled WGS sequence"/>
</dbReference>
<evidence type="ECO:0000256" key="9">
    <source>
        <dbReference type="RuleBase" id="RU367104"/>
    </source>
</evidence>
<dbReference type="Pfam" id="PF24560">
    <property type="entry name" value="zf-C2H2_OTU1_C"/>
    <property type="match status" value="1"/>
</dbReference>
<keyword evidence="8" id="KW-0862">Zinc</keyword>
<evidence type="ECO:0000256" key="2">
    <source>
        <dbReference type="ARBA" id="ARBA00022670"/>
    </source>
</evidence>
<gene>
    <name evidence="12" type="ORF">PV09_07664</name>
</gene>
<keyword evidence="7 9" id="KW-0788">Thiol protease</keyword>
<protein>
    <recommendedName>
        <fullName evidence="9">Ubiquitin thioesterase OTU</fullName>
        <ecNumber evidence="9">3.4.19.12</ecNumber>
    </recommendedName>
</protein>
<dbReference type="VEuPathDB" id="FungiDB:PV09_07664"/>
<keyword evidence="6 9" id="KW-0378">Hydrolase</keyword>
<keyword evidence="13" id="KW-1185">Reference proteome</keyword>
<dbReference type="EC" id="3.4.19.12" evidence="9"/>
<dbReference type="CDD" id="cd22745">
    <property type="entry name" value="OTU_OTU1"/>
    <property type="match status" value="1"/>
</dbReference>
<dbReference type="RefSeq" id="XP_016210790.1">
    <property type="nucleotide sequence ID" value="XM_016361464.1"/>
</dbReference>
<dbReference type="GeneID" id="27315637"/>
<keyword evidence="2" id="KW-0645">Protease</keyword>
<feature type="compositionally biased region" description="Basic and acidic residues" evidence="10">
    <location>
        <begin position="74"/>
        <end position="84"/>
    </location>
</feature>
<dbReference type="Pfam" id="PF02338">
    <property type="entry name" value="OTU"/>
    <property type="match status" value="1"/>
</dbReference>
<name>A0A0D1XFD7_9PEZI</name>